<gene>
    <name evidence="1" type="ORF">PAXRUDRAFT_16638</name>
</gene>
<protein>
    <submittedName>
        <fullName evidence="1">Uncharacterized protein</fullName>
    </submittedName>
</protein>
<dbReference type="Proteomes" id="UP000054538">
    <property type="component" value="Unassembled WGS sequence"/>
</dbReference>
<dbReference type="HOGENOM" id="CLU_3107039_0_0_1"/>
<dbReference type="AlphaFoldDB" id="A0A0D0CTX2"/>
<evidence type="ECO:0000313" key="2">
    <source>
        <dbReference type="Proteomes" id="UP000054538"/>
    </source>
</evidence>
<proteinExistence type="predicted"/>
<sequence>MLICSPMQMEQNPSMTSIQVPLCAFKIATKVLAVHTHVLQPFYDIYAHLLV</sequence>
<name>A0A0D0CTX2_9AGAM</name>
<organism evidence="1 2">
    <name type="scientific">Paxillus rubicundulus Ve08.2h10</name>
    <dbReference type="NCBI Taxonomy" id="930991"/>
    <lineage>
        <taxon>Eukaryota</taxon>
        <taxon>Fungi</taxon>
        <taxon>Dikarya</taxon>
        <taxon>Basidiomycota</taxon>
        <taxon>Agaricomycotina</taxon>
        <taxon>Agaricomycetes</taxon>
        <taxon>Agaricomycetidae</taxon>
        <taxon>Boletales</taxon>
        <taxon>Paxilineae</taxon>
        <taxon>Paxillaceae</taxon>
        <taxon>Paxillus</taxon>
    </lineage>
</organism>
<dbReference type="EMBL" id="KN826445">
    <property type="protein sequence ID" value="KIK78873.1"/>
    <property type="molecule type" value="Genomic_DNA"/>
</dbReference>
<keyword evidence="2" id="KW-1185">Reference proteome</keyword>
<reference evidence="1 2" key="1">
    <citation type="submission" date="2014-04" db="EMBL/GenBank/DDBJ databases">
        <authorList>
            <consortium name="DOE Joint Genome Institute"/>
            <person name="Kuo A."/>
            <person name="Kohler A."/>
            <person name="Jargeat P."/>
            <person name="Nagy L.G."/>
            <person name="Floudas D."/>
            <person name="Copeland A."/>
            <person name="Barry K.W."/>
            <person name="Cichocki N."/>
            <person name="Veneault-Fourrey C."/>
            <person name="LaButti K."/>
            <person name="Lindquist E.A."/>
            <person name="Lipzen A."/>
            <person name="Lundell T."/>
            <person name="Morin E."/>
            <person name="Murat C."/>
            <person name="Sun H."/>
            <person name="Tunlid A."/>
            <person name="Henrissat B."/>
            <person name="Grigoriev I.V."/>
            <person name="Hibbett D.S."/>
            <person name="Martin F."/>
            <person name="Nordberg H.P."/>
            <person name="Cantor M.N."/>
            <person name="Hua S.X."/>
        </authorList>
    </citation>
    <scope>NUCLEOTIDE SEQUENCE [LARGE SCALE GENOMIC DNA]</scope>
    <source>
        <strain evidence="1 2">Ve08.2h10</strain>
    </source>
</reference>
<reference evidence="2" key="2">
    <citation type="submission" date="2015-01" db="EMBL/GenBank/DDBJ databases">
        <title>Evolutionary Origins and Diversification of the Mycorrhizal Mutualists.</title>
        <authorList>
            <consortium name="DOE Joint Genome Institute"/>
            <consortium name="Mycorrhizal Genomics Consortium"/>
            <person name="Kohler A."/>
            <person name="Kuo A."/>
            <person name="Nagy L.G."/>
            <person name="Floudas D."/>
            <person name="Copeland A."/>
            <person name="Barry K.W."/>
            <person name="Cichocki N."/>
            <person name="Veneault-Fourrey C."/>
            <person name="LaButti K."/>
            <person name="Lindquist E.A."/>
            <person name="Lipzen A."/>
            <person name="Lundell T."/>
            <person name="Morin E."/>
            <person name="Murat C."/>
            <person name="Riley R."/>
            <person name="Ohm R."/>
            <person name="Sun H."/>
            <person name="Tunlid A."/>
            <person name="Henrissat B."/>
            <person name="Grigoriev I.V."/>
            <person name="Hibbett D.S."/>
            <person name="Martin F."/>
        </authorList>
    </citation>
    <scope>NUCLEOTIDE SEQUENCE [LARGE SCALE GENOMIC DNA]</scope>
    <source>
        <strain evidence="2">Ve08.2h10</strain>
    </source>
</reference>
<dbReference type="InParanoid" id="A0A0D0CTX2"/>
<evidence type="ECO:0000313" key="1">
    <source>
        <dbReference type="EMBL" id="KIK78873.1"/>
    </source>
</evidence>
<accession>A0A0D0CTX2</accession>